<gene>
    <name evidence="2" type="ORF">Firmicute1046_0400</name>
</gene>
<evidence type="ECO:0000256" key="1">
    <source>
        <dbReference type="SAM" id="SignalP"/>
    </source>
</evidence>
<dbReference type="AlphaFoldDB" id="A0A650EPV4"/>
<keyword evidence="1" id="KW-0732">Signal</keyword>
<sequence length="314" mass="35673">MKKIIALTLCIIFSVCLPVHAELQVIGTTKVTDIVAFIDTHGIPCYNYNGYTFISAENLQYYGFDVNWNGDTQTLTMDYNPTKQVTAEHGIPYELDLHYGANMHKVYASDNKVIMNGYPIEAYSIDGQMIINFENLSCLGEVIWNSGLRTIYVTTDRFRAANRDWQDTLPAYIAAENSTILGAAVAYKSSVLLSNVSNLLSEESQRYSVNMKRSMASCVNSGIYAEVSNMKNSLQNRCNILEQMPHFYLKNEILRTNKEILVECNAYLIYADCLKSSNLENLLKNYTLFEGSSYLETFCMDLLNKAKQYIQLDY</sequence>
<accession>A0A650EPV4</accession>
<feature type="chain" id="PRO_5024941762" description="Copper amine oxidase-like N-terminal domain-containing protein" evidence="1">
    <location>
        <begin position="22"/>
        <end position="314"/>
    </location>
</feature>
<reference evidence="2" key="1">
    <citation type="journal article" date="2020" name="J. ISSAAS">
        <title>Lactobacilli and other gastrointestinal microbiota of Peromyscus leucopus, reservoir host for agents of Lyme disease and other zoonoses in North America.</title>
        <authorList>
            <person name="Milovic A."/>
            <person name="Bassam K."/>
            <person name="Shao H."/>
            <person name="Chatzistamou I."/>
            <person name="Tufts D.M."/>
            <person name="Diuk-Wasser M."/>
            <person name="Barbour A.G."/>
        </authorList>
    </citation>
    <scope>NUCLEOTIDE SEQUENCE</scope>
    <source>
        <strain evidence="2">LL40</strain>
    </source>
</reference>
<proteinExistence type="predicted"/>
<dbReference type="EMBL" id="MN577573">
    <property type="protein sequence ID" value="QGT50964.1"/>
    <property type="molecule type" value="Genomic_DNA"/>
</dbReference>
<evidence type="ECO:0008006" key="3">
    <source>
        <dbReference type="Google" id="ProtNLM"/>
    </source>
</evidence>
<name>A0A650EPV4_9FIRM</name>
<feature type="signal peptide" evidence="1">
    <location>
        <begin position="1"/>
        <end position="21"/>
    </location>
</feature>
<evidence type="ECO:0000313" key="2">
    <source>
        <dbReference type="EMBL" id="QGT50964.1"/>
    </source>
</evidence>
<protein>
    <recommendedName>
        <fullName evidence="3">Copper amine oxidase-like N-terminal domain-containing protein</fullName>
    </recommendedName>
</protein>
<organism evidence="2">
    <name type="scientific">uncultured Bacillota bacterium</name>
    <dbReference type="NCBI Taxonomy" id="344338"/>
    <lineage>
        <taxon>Bacteria</taxon>
        <taxon>Bacillati</taxon>
        <taxon>Bacillota</taxon>
        <taxon>environmental samples</taxon>
    </lineage>
</organism>